<keyword evidence="1" id="KW-0472">Membrane</keyword>
<feature type="transmembrane region" description="Helical" evidence="1">
    <location>
        <begin position="88"/>
        <end position="111"/>
    </location>
</feature>
<name>A0A7S3HLE5_9STRA</name>
<sequence>MSAINAISTGFSVISFTFFLIGIIGYAPETGVLQDIPWIVVKSGNTQKYLFGTQGFYIDVPTQHNVIMYGDDECNLDFCGDCEWEGQVVGGLLVIALVFTAVVIGLSGATVTTVSKPLGISNIVMSFTAFAVSLVGIVSFMGRCFSEIDHVFPNKKPEWGPGSILSIIGMVLMGVVFLLQVVGVAIKGEN</sequence>
<dbReference type="AlphaFoldDB" id="A0A7S3HLE5"/>
<keyword evidence="1" id="KW-0812">Transmembrane</keyword>
<proteinExistence type="predicted"/>
<keyword evidence="1" id="KW-1133">Transmembrane helix</keyword>
<protein>
    <submittedName>
        <fullName evidence="2">Uncharacterized protein</fullName>
    </submittedName>
</protein>
<gene>
    <name evidence="2" type="ORF">SELO1098_LOCUS26588</name>
</gene>
<reference evidence="2" key="1">
    <citation type="submission" date="2021-01" db="EMBL/GenBank/DDBJ databases">
        <authorList>
            <person name="Corre E."/>
            <person name="Pelletier E."/>
            <person name="Niang G."/>
            <person name="Scheremetjew M."/>
            <person name="Finn R."/>
            <person name="Kale V."/>
            <person name="Holt S."/>
            <person name="Cochrane G."/>
            <person name="Meng A."/>
            <person name="Brown T."/>
            <person name="Cohen L."/>
        </authorList>
    </citation>
    <scope>NUCLEOTIDE SEQUENCE</scope>
    <source>
        <strain evidence="2">CCAP 955/1</strain>
    </source>
</reference>
<organism evidence="2">
    <name type="scientific">Spumella elongata</name>
    <dbReference type="NCBI Taxonomy" id="89044"/>
    <lineage>
        <taxon>Eukaryota</taxon>
        <taxon>Sar</taxon>
        <taxon>Stramenopiles</taxon>
        <taxon>Ochrophyta</taxon>
        <taxon>Chrysophyceae</taxon>
        <taxon>Chromulinales</taxon>
        <taxon>Chromulinaceae</taxon>
        <taxon>Spumella</taxon>
    </lineage>
</organism>
<accession>A0A7S3HLE5</accession>
<feature type="transmembrane region" description="Helical" evidence="1">
    <location>
        <begin position="7"/>
        <end position="27"/>
    </location>
</feature>
<dbReference type="EMBL" id="HBIC01051805">
    <property type="protein sequence ID" value="CAE0297734.1"/>
    <property type="molecule type" value="Transcribed_RNA"/>
</dbReference>
<evidence type="ECO:0000256" key="1">
    <source>
        <dbReference type="SAM" id="Phobius"/>
    </source>
</evidence>
<feature type="transmembrane region" description="Helical" evidence="1">
    <location>
        <begin position="123"/>
        <end position="142"/>
    </location>
</feature>
<feature type="transmembrane region" description="Helical" evidence="1">
    <location>
        <begin position="162"/>
        <end position="186"/>
    </location>
</feature>
<evidence type="ECO:0000313" key="2">
    <source>
        <dbReference type="EMBL" id="CAE0297734.1"/>
    </source>
</evidence>